<feature type="domain" description="HTH lysR-type" evidence="5">
    <location>
        <begin position="6"/>
        <end position="59"/>
    </location>
</feature>
<dbReference type="PANTHER" id="PTHR30346">
    <property type="entry name" value="TRANSCRIPTIONAL DUAL REGULATOR HCAR-RELATED"/>
    <property type="match status" value="1"/>
</dbReference>
<dbReference type="InterPro" id="IPR005119">
    <property type="entry name" value="LysR_subst-bd"/>
</dbReference>
<reference evidence="6 7" key="1">
    <citation type="submission" date="2021-03" db="EMBL/GenBank/DDBJ databases">
        <title>Sequencing the genomes of 1000 actinobacteria strains.</title>
        <authorList>
            <person name="Klenk H.-P."/>
        </authorList>
    </citation>
    <scope>NUCLEOTIDE SEQUENCE [LARGE SCALE GENOMIC DNA]</scope>
    <source>
        <strain evidence="6 7">DSM 15454</strain>
    </source>
</reference>
<dbReference type="InterPro" id="IPR000847">
    <property type="entry name" value="LysR_HTH_N"/>
</dbReference>
<dbReference type="RefSeq" id="WP_209906668.1">
    <property type="nucleotide sequence ID" value="NZ_BAAAMI010000005.1"/>
</dbReference>
<name>A0ABS4WBG5_9MICC</name>
<evidence type="ECO:0000313" key="7">
    <source>
        <dbReference type="Proteomes" id="UP000766570"/>
    </source>
</evidence>
<dbReference type="GO" id="GO:0003677">
    <property type="term" value="F:DNA binding"/>
    <property type="evidence" value="ECO:0007669"/>
    <property type="project" value="UniProtKB-KW"/>
</dbReference>
<evidence type="ECO:0000256" key="2">
    <source>
        <dbReference type="ARBA" id="ARBA00023015"/>
    </source>
</evidence>
<evidence type="ECO:0000256" key="4">
    <source>
        <dbReference type="ARBA" id="ARBA00023163"/>
    </source>
</evidence>
<dbReference type="Gene3D" id="1.10.10.10">
    <property type="entry name" value="Winged helix-like DNA-binding domain superfamily/Winged helix DNA-binding domain"/>
    <property type="match status" value="1"/>
</dbReference>
<keyword evidence="2" id="KW-0805">Transcription regulation</keyword>
<dbReference type="PANTHER" id="PTHR30346:SF29">
    <property type="entry name" value="LYSR SUBSTRATE-BINDING"/>
    <property type="match status" value="1"/>
</dbReference>
<organism evidence="6 7">
    <name type="scientific">Paeniglutamicibacter psychrophenolicus</name>
    <dbReference type="NCBI Taxonomy" id="257454"/>
    <lineage>
        <taxon>Bacteria</taxon>
        <taxon>Bacillati</taxon>
        <taxon>Actinomycetota</taxon>
        <taxon>Actinomycetes</taxon>
        <taxon>Micrococcales</taxon>
        <taxon>Micrococcaceae</taxon>
        <taxon>Paeniglutamicibacter</taxon>
    </lineage>
</organism>
<evidence type="ECO:0000259" key="5">
    <source>
        <dbReference type="PROSITE" id="PS50931"/>
    </source>
</evidence>
<accession>A0ABS4WBG5</accession>
<dbReference type="InterPro" id="IPR036388">
    <property type="entry name" value="WH-like_DNA-bd_sf"/>
</dbReference>
<dbReference type="EMBL" id="JAGIOE010000001">
    <property type="protein sequence ID" value="MBP2373488.1"/>
    <property type="molecule type" value="Genomic_DNA"/>
</dbReference>
<keyword evidence="7" id="KW-1185">Reference proteome</keyword>
<dbReference type="PROSITE" id="PS50931">
    <property type="entry name" value="HTH_LYSR"/>
    <property type="match status" value="1"/>
</dbReference>
<evidence type="ECO:0000313" key="6">
    <source>
        <dbReference type="EMBL" id="MBP2373488.1"/>
    </source>
</evidence>
<comment type="similarity">
    <text evidence="1">Belongs to the LysR transcriptional regulatory family.</text>
</comment>
<dbReference type="Gene3D" id="3.40.190.10">
    <property type="entry name" value="Periplasmic binding protein-like II"/>
    <property type="match status" value="2"/>
</dbReference>
<proteinExistence type="inferred from homology"/>
<gene>
    <name evidence="6" type="ORF">JOF46_001400</name>
</gene>
<evidence type="ECO:0000256" key="3">
    <source>
        <dbReference type="ARBA" id="ARBA00023125"/>
    </source>
</evidence>
<protein>
    <submittedName>
        <fullName evidence="6">DNA-binding transcriptional LysR family regulator</fullName>
    </submittedName>
</protein>
<dbReference type="Proteomes" id="UP000766570">
    <property type="component" value="Unassembled WGS sequence"/>
</dbReference>
<dbReference type="SUPFAM" id="SSF46785">
    <property type="entry name" value="Winged helix' DNA-binding domain"/>
    <property type="match status" value="1"/>
</dbReference>
<evidence type="ECO:0000256" key="1">
    <source>
        <dbReference type="ARBA" id="ARBA00009437"/>
    </source>
</evidence>
<keyword evidence="3 6" id="KW-0238">DNA-binding</keyword>
<sequence length="311" mass="33757">MVNPVHLRTLLEVVRHKSFAAAALALGYTPSAVSQQMSALERDTSTTLFARSAKSIEPTPAALTMVRHAKRVLTDIDALMAATSTPDLDPSGKPLQELRIGIFPSLATFALPRLLGSKEWDRLGIALRVNVGEPHQTITGLRRDGELDLALIFQVGQAGLAWPAQLERQWLGDDPFRVVVPAAWNLDGSSVFSASQLADMPWIMHHPGTSDATVISRLFAAFNIHPRVVAHSDDFNASLHMVAAGLGAALVPELAMLRAPEGIQVIDAPEIRLARSIFALRPEGRDNPKTGVFMDRLTKVLAETAIGPRRR</sequence>
<comment type="caution">
    <text evidence="6">The sequence shown here is derived from an EMBL/GenBank/DDBJ whole genome shotgun (WGS) entry which is preliminary data.</text>
</comment>
<dbReference type="SUPFAM" id="SSF53850">
    <property type="entry name" value="Periplasmic binding protein-like II"/>
    <property type="match status" value="1"/>
</dbReference>
<dbReference type="InterPro" id="IPR036390">
    <property type="entry name" value="WH_DNA-bd_sf"/>
</dbReference>
<keyword evidence="4" id="KW-0804">Transcription</keyword>
<dbReference type="Pfam" id="PF03466">
    <property type="entry name" value="LysR_substrate"/>
    <property type="match status" value="1"/>
</dbReference>
<dbReference type="Pfam" id="PF00126">
    <property type="entry name" value="HTH_1"/>
    <property type="match status" value="1"/>
</dbReference>